<dbReference type="OrthoDB" id="1425775at2"/>
<feature type="transmembrane region" description="Helical" evidence="1">
    <location>
        <begin position="193"/>
        <end position="214"/>
    </location>
</feature>
<feature type="transmembrane region" description="Helical" evidence="1">
    <location>
        <begin position="170"/>
        <end position="186"/>
    </location>
</feature>
<proteinExistence type="predicted"/>
<evidence type="ECO:0000313" key="3">
    <source>
        <dbReference type="Proteomes" id="UP000276309"/>
    </source>
</evidence>
<organism evidence="2 3">
    <name type="scientific">Euzebyella marina</name>
    <dbReference type="NCBI Taxonomy" id="1761453"/>
    <lineage>
        <taxon>Bacteria</taxon>
        <taxon>Pseudomonadati</taxon>
        <taxon>Bacteroidota</taxon>
        <taxon>Flavobacteriia</taxon>
        <taxon>Flavobacteriales</taxon>
        <taxon>Flavobacteriaceae</taxon>
        <taxon>Euzebyella</taxon>
    </lineage>
</organism>
<dbReference type="Proteomes" id="UP000276309">
    <property type="component" value="Chromosome"/>
</dbReference>
<keyword evidence="3" id="KW-1185">Reference proteome</keyword>
<feature type="transmembrane region" description="Helical" evidence="1">
    <location>
        <begin position="77"/>
        <end position="98"/>
    </location>
</feature>
<gene>
    <name evidence="2" type="ORF">D1013_02705</name>
</gene>
<protein>
    <recommendedName>
        <fullName evidence="4">DUF2306 domain-containing protein</fullName>
    </recommendedName>
</protein>
<keyword evidence="1" id="KW-1133">Transmembrane helix</keyword>
<keyword evidence="1" id="KW-0472">Membrane</keyword>
<dbReference type="EMBL" id="CP032050">
    <property type="protein sequence ID" value="AYN66367.1"/>
    <property type="molecule type" value="Genomic_DNA"/>
</dbReference>
<evidence type="ECO:0000313" key="2">
    <source>
        <dbReference type="EMBL" id="AYN66367.1"/>
    </source>
</evidence>
<sequence>MKSKSEHIFFKVSAICYALIVFWGFAPSFYLSRFFDDFEPLPLPLILHGIVFTIWMMLYIVQVILIGSKKYTLHKRLGIFGVFVMILMIPTGLFPVLYKYEAGLNDITLTGHNVFRLFSGYALFVLAVWHRKNSFFHKRLMLGCMVMLMSAAIFRISMDLGLGSSQIFNKGIQVLPAICLLILDMVNYKRVVCVDLISVVAVFAIFFLADYFWLMPFGEVFANFLLSIFVEPFI</sequence>
<evidence type="ECO:0000256" key="1">
    <source>
        <dbReference type="SAM" id="Phobius"/>
    </source>
</evidence>
<feature type="transmembrane region" description="Helical" evidence="1">
    <location>
        <begin position="140"/>
        <end position="158"/>
    </location>
</feature>
<feature type="transmembrane region" description="Helical" evidence="1">
    <location>
        <begin position="43"/>
        <end position="65"/>
    </location>
</feature>
<name>A0A3G2L270_9FLAO</name>
<evidence type="ECO:0008006" key="4">
    <source>
        <dbReference type="Google" id="ProtNLM"/>
    </source>
</evidence>
<feature type="transmembrane region" description="Helical" evidence="1">
    <location>
        <begin position="110"/>
        <end position="128"/>
    </location>
</feature>
<feature type="transmembrane region" description="Helical" evidence="1">
    <location>
        <begin position="12"/>
        <end position="31"/>
    </location>
</feature>
<dbReference type="KEGG" id="emar:D1013_02705"/>
<reference evidence="2 3" key="1">
    <citation type="submission" date="2018-08" db="EMBL/GenBank/DDBJ databases">
        <title>The reduced genetic potential of extracellular carbohydrate catabolism in Euzebyella marina RN62, a Flavobacteriia bacterium isolated from the hadal water.</title>
        <authorList>
            <person name="Xue C."/>
        </authorList>
    </citation>
    <scope>NUCLEOTIDE SEQUENCE [LARGE SCALE GENOMIC DNA]</scope>
    <source>
        <strain evidence="2 3">RN62</strain>
    </source>
</reference>
<accession>A0A3G2L270</accession>
<dbReference type="AlphaFoldDB" id="A0A3G2L270"/>
<keyword evidence="1" id="KW-0812">Transmembrane</keyword>
<dbReference type="RefSeq" id="WP_121847419.1">
    <property type="nucleotide sequence ID" value="NZ_CP032050.1"/>
</dbReference>